<sequence>MEQGNEASSSRQSAPKEFSSTQKVGEIEHECELRRTRSQGFPSLIDENIIMECKRHGWSGKRGLITETFE</sequence>
<proteinExistence type="predicted"/>
<feature type="region of interest" description="Disordered" evidence="1">
    <location>
        <begin position="1"/>
        <end position="31"/>
    </location>
</feature>
<gene>
    <name evidence="2" type="ORF">Sjap_003295</name>
</gene>
<dbReference type="EMBL" id="JBBNAE010000001">
    <property type="protein sequence ID" value="KAK9155815.1"/>
    <property type="molecule type" value="Genomic_DNA"/>
</dbReference>
<organism evidence="2 3">
    <name type="scientific">Stephania japonica</name>
    <dbReference type="NCBI Taxonomy" id="461633"/>
    <lineage>
        <taxon>Eukaryota</taxon>
        <taxon>Viridiplantae</taxon>
        <taxon>Streptophyta</taxon>
        <taxon>Embryophyta</taxon>
        <taxon>Tracheophyta</taxon>
        <taxon>Spermatophyta</taxon>
        <taxon>Magnoliopsida</taxon>
        <taxon>Ranunculales</taxon>
        <taxon>Menispermaceae</taxon>
        <taxon>Menispermoideae</taxon>
        <taxon>Cissampelideae</taxon>
        <taxon>Stephania</taxon>
    </lineage>
</organism>
<dbReference type="AlphaFoldDB" id="A0AAP0PUX7"/>
<dbReference type="Proteomes" id="UP001417504">
    <property type="component" value="Unassembled WGS sequence"/>
</dbReference>
<protein>
    <submittedName>
        <fullName evidence="2">Uncharacterized protein</fullName>
    </submittedName>
</protein>
<keyword evidence="3" id="KW-1185">Reference proteome</keyword>
<accession>A0AAP0PUX7</accession>
<reference evidence="2 3" key="1">
    <citation type="submission" date="2024-01" db="EMBL/GenBank/DDBJ databases">
        <title>Genome assemblies of Stephania.</title>
        <authorList>
            <person name="Yang L."/>
        </authorList>
    </citation>
    <scope>NUCLEOTIDE SEQUENCE [LARGE SCALE GENOMIC DNA]</scope>
    <source>
        <strain evidence="2">QJT</strain>
        <tissue evidence="2">Leaf</tissue>
    </source>
</reference>
<evidence type="ECO:0000313" key="3">
    <source>
        <dbReference type="Proteomes" id="UP001417504"/>
    </source>
</evidence>
<evidence type="ECO:0000256" key="1">
    <source>
        <dbReference type="SAM" id="MobiDB-lite"/>
    </source>
</evidence>
<evidence type="ECO:0000313" key="2">
    <source>
        <dbReference type="EMBL" id="KAK9155815.1"/>
    </source>
</evidence>
<name>A0AAP0PUX7_9MAGN</name>
<feature type="compositionally biased region" description="Polar residues" evidence="1">
    <location>
        <begin position="1"/>
        <end position="23"/>
    </location>
</feature>
<comment type="caution">
    <text evidence="2">The sequence shown here is derived from an EMBL/GenBank/DDBJ whole genome shotgun (WGS) entry which is preliminary data.</text>
</comment>